<name>A0ABX8BZ84_9ACTN</name>
<gene>
    <name evidence="3" type="ORF">KGD84_21260</name>
</gene>
<dbReference type="InterPro" id="IPR026866">
    <property type="entry name" value="CR006_AAA"/>
</dbReference>
<dbReference type="Pfam" id="PF13166">
    <property type="entry name" value="AAA_13"/>
    <property type="match status" value="1"/>
</dbReference>
<protein>
    <submittedName>
        <fullName evidence="3">AAA family ATPase</fullName>
    </submittedName>
</protein>
<reference evidence="3 4" key="1">
    <citation type="submission" date="2021-05" db="EMBL/GenBank/DDBJ databases">
        <title>Direct Submission.</title>
        <authorList>
            <person name="Li K."/>
            <person name="Gao J."/>
        </authorList>
    </citation>
    <scope>NUCLEOTIDE SEQUENCE [LARGE SCALE GENOMIC DNA]</scope>
    <source>
        <strain evidence="3 4">Mg02</strain>
    </source>
</reference>
<sequence>MDFEHRDGQYRVLRHGEPARHLSEGEKTAIALLCFLQSLEERGRELSSTVVVVDDPVSSLADELTYGVYSTLTTRLDPEEGSAVSSSPSPTARRSCVTGARTSSTRTPPAPCT</sequence>
<evidence type="ECO:0000313" key="3">
    <source>
        <dbReference type="EMBL" id="QUX26121.1"/>
    </source>
</evidence>
<feature type="region of interest" description="Disordered" evidence="1">
    <location>
        <begin position="75"/>
        <end position="113"/>
    </location>
</feature>
<feature type="domain" description="Protein CR006 P-loop" evidence="2">
    <location>
        <begin position="2"/>
        <end position="76"/>
    </location>
</feature>
<keyword evidence="4" id="KW-1185">Reference proteome</keyword>
<organism evidence="3 4">
    <name type="scientific">Nocardiopsis changdeensis</name>
    <dbReference type="NCBI Taxonomy" id="2831969"/>
    <lineage>
        <taxon>Bacteria</taxon>
        <taxon>Bacillati</taxon>
        <taxon>Actinomycetota</taxon>
        <taxon>Actinomycetes</taxon>
        <taxon>Streptosporangiales</taxon>
        <taxon>Nocardiopsidaceae</taxon>
        <taxon>Nocardiopsis</taxon>
    </lineage>
</organism>
<feature type="compositionally biased region" description="Polar residues" evidence="1">
    <location>
        <begin position="83"/>
        <end position="92"/>
    </location>
</feature>
<evidence type="ECO:0000313" key="4">
    <source>
        <dbReference type="Proteomes" id="UP000676079"/>
    </source>
</evidence>
<evidence type="ECO:0000256" key="1">
    <source>
        <dbReference type="SAM" id="MobiDB-lite"/>
    </source>
</evidence>
<accession>A0ABX8BZ84</accession>
<evidence type="ECO:0000259" key="2">
    <source>
        <dbReference type="Pfam" id="PF13166"/>
    </source>
</evidence>
<dbReference type="Proteomes" id="UP000676079">
    <property type="component" value="Chromosome"/>
</dbReference>
<dbReference type="EMBL" id="CP074133">
    <property type="protein sequence ID" value="QUX26121.1"/>
    <property type="molecule type" value="Genomic_DNA"/>
</dbReference>
<proteinExistence type="predicted"/>